<name>A0A2K4MLX0_9NEIS</name>
<evidence type="ECO:0000313" key="2">
    <source>
        <dbReference type="EMBL" id="POA98087.1"/>
    </source>
</evidence>
<organism evidence="2 3">
    <name type="scientific">Chromobacterium sinusclupearum</name>
    <dbReference type="NCBI Taxonomy" id="2077146"/>
    <lineage>
        <taxon>Bacteria</taxon>
        <taxon>Pseudomonadati</taxon>
        <taxon>Pseudomonadota</taxon>
        <taxon>Betaproteobacteria</taxon>
        <taxon>Neisseriales</taxon>
        <taxon>Chromobacteriaceae</taxon>
        <taxon>Chromobacterium</taxon>
    </lineage>
</organism>
<evidence type="ECO:0000256" key="1">
    <source>
        <dbReference type="SAM" id="SignalP"/>
    </source>
</evidence>
<dbReference type="AlphaFoldDB" id="A0A2K4MLX0"/>
<reference evidence="2 3" key="1">
    <citation type="submission" date="2018-01" db="EMBL/GenBank/DDBJ databases">
        <title>Genomic Sequence of Chromobacterium MWU13-2610 from wild cranberry bogs within the Cape Cod National Seashore.</title>
        <authorList>
            <person name="O'Hara-Hanley K."/>
            <person name="Soby S."/>
            <person name="Harrison A."/>
        </authorList>
    </citation>
    <scope>NUCLEOTIDE SEQUENCE [LARGE SCALE GENOMIC DNA]</scope>
    <source>
        <strain evidence="2 3">MWU13-2610</strain>
    </source>
</reference>
<dbReference type="Pfam" id="PF03640">
    <property type="entry name" value="Lipoprotein_15"/>
    <property type="match status" value="2"/>
</dbReference>
<comment type="caution">
    <text evidence="2">The sequence shown here is derived from an EMBL/GenBank/DDBJ whole genome shotgun (WGS) entry which is preliminary data.</text>
</comment>
<dbReference type="InterPro" id="IPR005297">
    <property type="entry name" value="Lipoprotein_repeat"/>
</dbReference>
<dbReference type="Proteomes" id="UP000236416">
    <property type="component" value="Unassembled WGS sequence"/>
</dbReference>
<feature type="chain" id="PRO_5014408885" description="Lipoprotein" evidence="1">
    <location>
        <begin position="20"/>
        <end position="124"/>
    </location>
</feature>
<dbReference type="GO" id="GO:0043448">
    <property type="term" value="P:alkane catabolic process"/>
    <property type="evidence" value="ECO:0007669"/>
    <property type="project" value="TreeGrafter"/>
</dbReference>
<feature type="signal peptide" evidence="1">
    <location>
        <begin position="1"/>
        <end position="19"/>
    </location>
</feature>
<evidence type="ECO:0000313" key="3">
    <source>
        <dbReference type="Proteomes" id="UP000236416"/>
    </source>
</evidence>
<dbReference type="RefSeq" id="WP_103320754.1">
    <property type="nucleotide sequence ID" value="NZ_PPTF01000065.1"/>
</dbReference>
<dbReference type="PANTHER" id="PTHR39335">
    <property type="entry name" value="BLL4220 PROTEIN"/>
    <property type="match status" value="1"/>
</dbReference>
<dbReference type="InterPro" id="IPR014558">
    <property type="entry name" value="UCP029720"/>
</dbReference>
<sequence>MRHSRIAAAMLLSVLAAQAAAGSPPPSIQNGLLADSAGKTLYVFDKDQAGAGRSVCNDACADLWPPLLAGKEDQPKGELGLAIRDDGTPQWTWRGKPLYRYAHDSAPGEQKGENFKQLWHTIKP</sequence>
<dbReference type="PIRSF" id="PIRSF029720">
    <property type="entry name" value="UCP029720"/>
    <property type="match status" value="1"/>
</dbReference>
<protein>
    <recommendedName>
        <fullName evidence="4">Lipoprotein</fullName>
    </recommendedName>
</protein>
<keyword evidence="1" id="KW-0732">Signal</keyword>
<gene>
    <name evidence="2" type="ORF">C2134_13790</name>
</gene>
<evidence type="ECO:0008006" key="4">
    <source>
        <dbReference type="Google" id="ProtNLM"/>
    </source>
</evidence>
<dbReference type="EMBL" id="PPTF01000065">
    <property type="protein sequence ID" value="POA98087.1"/>
    <property type="molecule type" value="Genomic_DNA"/>
</dbReference>
<accession>A0A2K4MLX0</accession>
<keyword evidence="3" id="KW-1185">Reference proteome</keyword>
<dbReference type="PANTHER" id="PTHR39335:SF1">
    <property type="entry name" value="BLL4220 PROTEIN"/>
    <property type="match status" value="1"/>
</dbReference>
<proteinExistence type="predicted"/>